<dbReference type="Gene3D" id="2.10.110.10">
    <property type="entry name" value="Cysteine Rich Protein"/>
    <property type="match status" value="2"/>
</dbReference>
<keyword evidence="1 4" id="KW-0479">Metal-binding</keyword>
<evidence type="ECO:0000313" key="7">
    <source>
        <dbReference type="EMBL" id="EGE82527.1"/>
    </source>
</evidence>
<feature type="compositionally biased region" description="Basic and acidic residues" evidence="5">
    <location>
        <begin position="438"/>
        <end position="447"/>
    </location>
</feature>
<keyword evidence="2 4" id="KW-0862">Zinc</keyword>
<feature type="compositionally biased region" description="Gly residues" evidence="5">
    <location>
        <begin position="668"/>
        <end position="681"/>
    </location>
</feature>
<evidence type="ECO:0000256" key="5">
    <source>
        <dbReference type="SAM" id="MobiDB-lite"/>
    </source>
</evidence>
<dbReference type="EMBL" id="GG749435">
    <property type="protein sequence ID" value="EGE82527.1"/>
    <property type="molecule type" value="Genomic_DNA"/>
</dbReference>
<feature type="region of interest" description="Disordered" evidence="5">
    <location>
        <begin position="483"/>
        <end position="504"/>
    </location>
</feature>
<dbReference type="HOGENOM" id="CLU_014492_3_0_1"/>
<feature type="compositionally biased region" description="Low complexity" evidence="5">
    <location>
        <begin position="682"/>
        <end position="692"/>
    </location>
</feature>
<accession>F2TH14</accession>
<dbReference type="PANTHER" id="PTHR24210">
    <property type="entry name" value="LIM DOMAIN-CONTAINING PROTEIN"/>
    <property type="match status" value="1"/>
</dbReference>
<protein>
    <submittedName>
        <fullName evidence="7">LIM domain-containing protein</fullName>
    </submittedName>
</protein>
<evidence type="ECO:0000256" key="1">
    <source>
        <dbReference type="ARBA" id="ARBA00022723"/>
    </source>
</evidence>
<feature type="region of interest" description="Disordered" evidence="5">
    <location>
        <begin position="668"/>
        <end position="736"/>
    </location>
</feature>
<feature type="domain" description="LIM zinc-binding" evidence="6">
    <location>
        <begin position="507"/>
        <end position="570"/>
    </location>
</feature>
<dbReference type="InterPro" id="IPR001781">
    <property type="entry name" value="Znf_LIM"/>
</dbReference>
<dbReference type="FunFam" id="2.10.110.10:FF:000105">
    <property type="entry name" value="Similar to LIM domain-containing protein"/>
    <property type="match status" value="1"/>
</dbReference>
<feature type="compositionally biased region" description="Low complexity" evidence="5">
    <location>
        <begin position="422"/>
        <end position="437"/>
    </location>
</feature>
<feature type="compositionally biased region" description="Polar residues" evidence="5">
    <location>
        <begin position="385"/>
        <end position="421"/>
    </location>
</feature>
<evidence type="ECO:0000256" key="3">
    <source>
        <dbReference type="ARBA" id="ARBA00023038"/>
    </source>
</evidence>
<dbReference type="CDD" id="cd09397">
    <property type="entry name" value="LIM1_UF1"/>
    <property type="match status" value="1"/>
</dbReference>
<dbReference type="PROSITE" id="PS50023">
    <property type="entry name" value="LIM_DOMAIN_2"/>
    <property type="match status" value="1"/>
</dbReference>
<feature type="compositionally biased region" description="Low complexity" evidence="5">
    <location>
        <begin position="712"/>
        <end position="721"/>
    </location>
</feature>
<dbReference type="CDD" id="cd08368">
    <property type="entry name" value="LIM"/>
    <property type="match status" value="1"/>
</dbReference>
<dbReference type="GO" id="GO:0046872">
    <property type="term" value="F:metal ion binding"/>
    <property type="evidence" value="ECO:0007669"/>
    <property type="project" value="UniProtKB-KW"/>
</dbReference>
<evidence type="ECO:0000256" key="2">
    <source>
        <dbReference type="ARBA" id="ARBA00022833"/>
    </source>
</evidence>
<dbReference type="AlphaFoldDB" id="F2TH14"/>
<dbReference type="PANTHER" id="PTHR24210:SF14">
    <property type="entry name" value="LIM ZINC-BINDING DOMAIN-CONTAINING PROTEIN"/>
    <property type="match status" value="1"/>
</dbReference>
<feature type="compositionally biased region" description="Polar residues" evidence="5">
    <location>
        <begin position="94"/>
        <end position="103"/>
    </location>
</feature>
<feature type="region of interest" description="Disordered" evidence="5">
    <location>
        <begin position="27"/>
        <end position="361"/>
    </location>
</feature>
<name>F2TH14_AJEDA</name>
<dbReference type="SUPFAM" id="SSF57716">
    <property type="entry name" value="Glucocorticoid receptor-like (DNA-binding domain)"/>
    <property type="match status" value="2"/>
</dbReference>
<gene>
    <name evidence="7" type="ORF">BDDG_05471</name>
</gene>
<reference evidence="7" key="1">
    <citation type="submission" date="2010-03" db="EMBL/GenBank/DDBJ databases">
        <title>Annotation of Blastomyces dermatitidis strain ATCC 18188.</title>
        <authorList>
            <consortium name="The Broad Institute Genome Sequencing Platform"/>
            <consortium name="Broad Institute Genome Sequencing Center for Infectious Disease."/>
            <person name="Cuomo C."/>
            <person name="Klein B."/>
            <person name="Sullivan T."/>
            <person name="Heitman J."/>
            <person name="Young S."/>
            <person name="Zeng Q."/>
            <person name="Gargeya S."/>
            <person name="Alvarado L."/>
            <person name="Berlin A.M."/>
            <person name="Chapman S.B."/>
            <person name="Chen Z."/>
            <person name="Freedman E."/>
            <person name="Gellesch M."/>
            <person name="Goldberg J."/>
            <person name="Griggs A."/>
            <person name="Gujja S."/>
            <person name="Heilman E."/>
            <person name="Heiman D."/>
            <person name="Howarth C."/>
            <person name="Mehta T."/>
            <person name="Neiman D."/>
            <person name="Pearson M."/>
            <person name="Roberts A."/>
            <person name="Saif S."/>
            <person name="Shea T."/>
            <person name="Shenoy N."/>
            <person name="Sisk P."/>
            <person name="Stolte C."/>
            <person name="Sykes S."/>
            <person name="White J."/>
            <person name="Yandava C."/>
            <person name="Haas B."/>
            <person name="Nusbaum C."/>
            <person name="Birren B."/>
        </authorList>
    </citation>
    <scope>NUCLEOTIDE SEQUENCE [LARGE SCALE GENOMIC DNA]</scope>
    <source>
        <strain evidence="7">ATCC 18188</strain>
    </source>
</reference>
<feature type="region of interest" description="Disordered" evidence="5">
    <location>
        <begin position="385"/>
        <end position="465"/>
    </location>
</feature>
<keyword evidence="3 4" id="KW-0440">LIM domain</keyword>
<feature type="compositionally biased region" description="Polar residues" evidence="5">
    <location>
        <begin position="151"/>
        <end position="163"/>
    </location>
</feature>
<dbReference type="InterPro" id="IPR017351">
    <property type="entry name" value="PINCH-1-4-like"/>
</dbReference>
<feature type="compositionally biased region" description="Basic and acidic residues" evidence="5">
    <location>
        <begin position="166"/>
        <end position="180"/>
    </location>
</feature>
<dbReference type="Proteomes" id="UP000007802">
    <property type="component" value="Unassembled WGS sequence"/>
</dbReference>
<feature type="compositionally biased region" description="Polar residues" evidence="5">
    <location>
        <begin position="316"/>
        <end position="339"/>
    </location>
</feature>
<dbReference type="SMART" id="SM00132">
    <property type="entry name" value="LIM"/>
    <property type="match status" value="2"/>
</dbReference>
<dbReference type="Pfam" id="PF00412">
    <property type="entry name" value="LIM"/>
    <property type="match status" value="2"/>
</dbReference>
<dbReference type="GO" id="GO:0030695">
    <property type="term" value="F:GTPase regulator activity"/>
    <property type="evidence" value="ECO:0007669"/>
    <property type="project" value="UniProtKB-ARBA"/>
</dbReference>
<proteinExistence type="predicted"/>
<organism evidence="7">
    <name type="scientific">Ajellomyces dermatitidis (strain ATCC 18188 / CBS 674.68)</name>
    <name type="common">Blastomyces dermatitidis</name>
    <dbReference type="NCBI Taxonomy" id="653446"/>
    <lineage>
        <taxon>Eukaryota</taxon>
        <taxon>Fungi</taxon>
        <taxon>Dikarya</taxon>
        <taxon>Ascomycota</taxon>
        <taxon>Pezizomycotina</taxon>
        <taxon>Eurotiomycetes</taxon>
        <taxon>Eurotiomycetidae</taxon>
        <taxon>Onygenales</taxon>
        <taxon>Ajellomycetaceae</taxon>
        <taxon>Blastomyces</taxon>
    </lineage>
</organism>
<dbReference type="FunFam" id="2.10.110.10:FF:000119">
    <property type="entry name" value="LIM domain protein"/>
    <property type="match status" value="1"/>
</dbReference>
<sequence length="736" mass="80594">MAADLATDGLLPVIKCSNCNASVGISEMGDHICDRPSQQPTPPPDQYTDRNPFDSPPNPTGSNRDGKPGRFGRPPQIDPFVANRPFLHLDVLTPANSDGTPSLSPAPLKRSQTTPLPPTPDPVNEDGTYTPFVRSHTVTGSTVRSKPRTQLADTYSPFTTKPFETSPDRSEGDTRSDIDNSHASIVRDPVPDEEERGRPKSKQKHRREMSIDSKSMLRISAASSRFGDGLLSPYSPRKSSASGRNVMDEVPPLPTGPIKSFTPGPYDTVPSSYRFEDKEDFESDRITETSPPQEEPKKGLFGSFDFGLPSQPKLPRNSNSSHFRRPSNATTTSSISVKPSVSEKDDRSTIPKNEVPQSPIREYRINEDFSVSNFARDLGLNHSAHPSISSSIGTAPSDMASGSSHSTRPSDVSSNAPSKTASDNMSDNMSWNNISIDVEPRRPRDPAAHCMDSPTDPSFQNGHLSSTMRKTDLPQPMPMLPTEPVADKRVGSPPARTATRTPVGRRSRCRGCQQIIVGKSVASADGRLTGRWHKACFVCHTCRSPFQTADFYVLDNLPYCAQHYHELNGSLCGSCNMGIEGQYLETEEENEDSTGGARKKYHPGCFRCRTCHMVLRGDYFEWNGVAYCERDGRRAAAAMHPAPSPPTMMPPPPGGPGFRRPPYPPRGYPGGGYGPGPGLGPRYGPRGPGMRHPPNHPPHSGLNVPGQGMYPNNNNNNNNNNTRRYPERRTTRLMMI</sequence>
<evidence type="ECO:0000259" key="6">
    <source>
        <dbReference type="PROSITE" id="PS50023"/>
    </source>
</evidence>
<feature type="compositionally biased region" description="Polar residues" evidence="5">
    <location>
        <begin position="455"/>
        <end position="465"/>
    </location>
</feature>
<dbReference type="OrthoDB" id="1112565at2759"/>
<evidence type="ECO:0000256" key="4">
    <source>
        <dbReference type="PROSITE-ProRule" id="PRU00125"/>
    </source>
</evidence>